<dbReference type="AlphaFoldDB" id="A0A0E9UA20"/>
<dbReference type="EMBL" id="GBXM01045876">
    <property type="protein sequence ID" value="JAH62701.1"/>
    <property type="molecule type" value="Transcribed_RNA"/>
</dbReference>
<organism evidence="1">
    <name type="scientific">Anguilla anguilla</name>
    <name type="common">European freshwater eel</name>
    <name type="synonym">Muraena anguilla</name>
    <dbReference type="NCBI Taxonomy" id="7936"/>
    <lineage>
        <taxon>Eukaryota</taxon>
        <taxon>Metazoa</taxon>
        <taxon>Chordata</taxon>
        <taxon>Craniata</taxon>
        <taxon>Vertebrata</taxon>
        <taxon>Euteleostomi</taxon>
        <taxon>Actinopterygii</taxon>
        <taxon>Neopterygii</taxon>
        <taxon>Teleostei</taxon>
        <taxon>Anguilliformes</taxon>
        <taxon>Anguillidae</taxon>
        <taxon>Anguilla</taxon>
    </lineage>
</organism>
<accession>A0A0E9UA20</accession>
<name>A0A0E9UA20_ANGAN</name>
<proteinExistence type="predicted"/>
<protein>
    <submittedName>
        <fullName evidence="1">Uncharacterized protein</fullName>
    </submittedName>
</protein>
<sequence>MENCTDGILHFFLQQVCLLVEACLYVDFWSVN</sequence>
<reference evidence="1" key="1">
    <citation type="submission" date="2014-11" db="EMBL/GenBank/DDBJ databases">
        <authorList>
            <person name="Amaro Gonzalez C."/>
        </authorList>
    </citation>
    <scope>NUCLEOTIDE SEQUENCE</scope>
</reference>
<evidence type="ECO:0000313" key="1">
    <source>
        <dbReference type="EMBL" id="JAH62701.1"/>
    </source>
</evidence>
<reference evidence="1" key="2">
    <citation type="journal article" date="2015" name="Fish Shellfish Immunol.">
        <title>Early steps in the European eel (Anguilla anguilla)-Vibrio vulnificus interaction in the gills: Role of the RtxA13 toxin.</title>
        <authorList>
            <person name="Callol A."/>
            <person name="Pajuelo D."/>
            <person name="Ebbesson L."/>
            <person name="Teles M."/>
            <person name="MacKenzie S."/>
            <person name="Amaro C."/>
        </authorList>
    </citation>
    <scope>NUCLEOTIDE SEQUENCE</scope>
</reference>